<evidence type="ECO:0000259" key="7">
    <source>
        <dbReference type="Pfam" id="PF23247"/>
    </source>
</evidence>
<keyword evidence="5" id="KW-0175">Coiled coil</keyword>
<dbReference type="Gene3D" id="1.10.8.430">
    <property type="entry name" value="Helical domain of apoptotic protease-activating factors"/>
    <property type="match status" value="1"/>
</dbReference>
<evidence type="ECO:0000259" key="6">
    <source>
        <dbReference type="Pfam" id="PF00931"/>
    </source>
</evidence>
<evidence type="ECO:0000256" key="5">
    <source>
        <dbReference type="SAM" id="Coils"/>
    </source>
</evidence>
<name>A0AB32WR97_THECC</name>
<reference evidence="9" key="2">
    <citation type="submission" date="2025-08" db="UniProtKB">
        <authorList>
            <consortium name="RefSeq"/>
        </authorList>
    </citation>
    <scope>IDENTIFICATION</scope>
</reference>
<dbReference type="PANTHER" id="PTHR33463">
    <property type="entry name" value="NB-ARC DOMAIN-CONTAINING PROTEIN-RELATED"/>
    <property type="match status" value="1"/>
</dbReference>
<evidence type="ECO:0000313" key="9">
    <source>
        <dbReference type="RefSeq" id="XP_017980142.1"/>
    </source>
</evidence>
<feature type="domain" description="Disease resistance protein At4g27190-like leucine-rich repeats" evidence="7">
    <location>
        <begin position="1024"/>
        <end position="1130"/>
    </location>
</feature>
<keyword evidence="3" id="KW-0611">Plant defense</keyword>
<evidence type="ECO:0000256" key="2">
    <source>
        <dbReference type="ARBA" id="ARBA00022741"/>
    </source>
</evidence>
<dbReference type="Pfam" id="PF23247">
    <property type="entry name" value="LRR_RPS2"/>
    <property type="match status" value="5"/>
</dbReference>
<dbReference type="Gene3D" id="3.40.50.300">
    <property type="entry name" value="P-loop containing nucleotide triphosphate hydrolases"/>
    <property type="match status" value="1"/>
</dbReference>
<dbReference type="InterPro" id="IPR032675">
    <property type="entry name" value="LRR_dom_sf"/>
</dbReference>
<dbReference type="InterPro" id="IPR050905">
    <property type="entry name" value="Plant_NBS-LRR"/>
</dbReference>
<keyword evidence="4" id="KW-0067">ATP-binding</keyword>
<evidence type="ECO:0000256" key="4">
    <source>
        <dbReference type="ARBA" id="ARBA00022840"/>
    </source>
</evidence>
<evidence type="ECO:0000313" key="8">
    <source>
        <dbReference type="Proteomes" id="UP000694886"/>
    </source>
</evidence>
<reference evidence="8" key="1">
    <citation type="journal article" date="1997" name="Nucleic Acids Res.">
        <title>tRNAscan-SE: a program for improved detection of transfer RNA genes in genomic sequence.</title>
        <authorList>
            <person name="Lowe T.M."/>
            <person name="Eddy S.R."/>
        </authorList>
    </citation>
    <scope>NUCLEOTIDE SEQUENCE [LARGE SCALE GENOMIC DNA]</scope>
    <source>
        <strain evidence="8">r\B97-61/B2</strain>
    </source>
</reference>
<feature type="coiled-coil region" evidence="5">
    <location>
        <begin position="36"/>
        <end position="95"/>
    </location>
</feature>
<dbReference type="RefSeq" id="XP_017980142.1">
    <property type="nucleotide sequence ID" value="XM_018124653.1"/>
</dbReference>
<sequence length="1563" mass="179690">MDAGFFANAAANTVGNLTTEYTSRYVSYFFHFGRIVEEFKNQRDELALKKDRVKNDVNEAIRQTEVIEKDVEEWLTRAERELGEAQSLEDEIERNKCFKWCPSWGWRYCLSKKAARKTLYISKLLETCNFPRVGQRAPLQGIEFLLPKDFMHSESSKSTFNGIMKVLNSYGVNMIGLYGMPGVGKTTLAEVVGKQAREQKLFDKVVIVTVSQTPNINKIQDKIAEILGLKYETNTEEGKAEELWRRLKDQKKMLIIVDDVWKEFKLQTIGIPFGGEHKGCKILLTTRLQQVCIQMNCQEKFELKILSDGEAWALFKDNADLKDVSPTLNDVAKQVARECKGLPLAIVTMAKALKGESLDGWIAANERLKSSRHLDNQDICGGIYNCLKLSYDYLKEDNIQSCFLLCSLFPEDYEINIELLTICGIGWGLFCHINLIEDLRREIRLALSKLKMSGLLLEIDDEGFVKMHDVVRDFAHWITLRGENIFIVKDGLTEWPMSESFGCYMGISLWNSKINNLPEKMEFSELKILFLTGKSSLRVSSMFFEGMKSLRVLFLGNVVFSLEALQFLTNLRTLCFVDCELQNISSLRNMKNLEVFVLLNTNIHELPGELVELHRLKSLYFSCYGDSNVPPNLLSRLTLLQELHVTSKNNVNLWELNSFSRLTALTLRVNKDHFQENFVFPKLQRYNIAFSDKDLEYLNGLSLRTLRISDFSSSLHAFKELFCNVEKLTLYNIMEHKNIIPTVDQWGLNDLTSLELRYCKDVECLIDTTREQRPTTAFSNLVKLDMSRMTCLKELCHGQSPIKFLQKLETLIIWNCVRLQSVFQMNGFLEEEARRTQPLSNLTSLNLISLPSLQIIWKEPTHHASLQSLRKLVVLDCRELKYIFSPYLAQSLLHLEQLVISVCENLEQVFTFVREMLELEAAPLSNLTCLELELLPELSYIWRGPTHLVNLQNLKTMKISECFKLAYLFSPTLIPTLVHLEELHIHDCGSLIHVIAEVENGDEILSNIDHYPLEIASYQSSSLFSLSPALQNLKEVKVINCGQLQEVFQIDKLLHDSKENQGPSLSNLTLMKLVSLPELKWIWKQSTHFVNLQSLKFVEISYCNRLRYLFSPSLAQSLEMLEQLKVDHCDGLQQLITKLEPDDEIESDVPLRSPLLPKLETLTIYHCPRLEYVFESHLANVLPRLKSFWIFDSPQLQQVFNVVKETNGVDHAIALPCLQDLRLVNLTNLSWFHSKNFLVALPFLEKLEVCNCPRFTNFTIQKYANEQVQLKELYLSNLGNSSQLCNTVVPLLNQDYLVVGNHEEVFQVHGRYSFSSLNVLRLKHLSEMRNIWKDATQNVIFENLTILEVTDCRRLSYIFSPTTIARSLSQLVHLDIRKCEELDQIIAKDQVCSSSNGDSQSICFPNLITISVKYCKKLRSLFPLGFARCIPKLEYLVVEGNSKLEQVFEVDDEVEGTTEKEIEFDQLKILSLEELPCLIDFCPRGYHFVLSTLSYLIVKNCPKMTTGFFIDSESFVHAKEETPRLVKQDAPGGSATAQNAIHTKTIDWQPWMKCVLPPYMEEL</sequence>
<feature type="domain" description="Disease resistance protein At4g27190-like leucine-rich repeats" evidence="7">
    <location>
        <begin position="774"/>
        <end position="904"/>
    </location>
</feature>
<dbReference type="Gene3D" id="3.80.10.10">
    <property type="entry name" value="Ribonuclease Inhibitor"/>
    <property type="match status" value="5"/>
</dbReference>
<keyword evidence="2" id="KW-0547">Nucleotide-binding</keyword>
<dbReference type="InterPro" id="IPR002182">
    <property type="entry name" value="NB-ARC"/>
</dbReference>
<dbReference type="Gramene" id="Tc07v2_t003500.1">
    <property type="protein sequence ID" value="Tc07v2_p003500.1"/>
    <property type="gene ID" value="Tc07v2_g003500"/>
</dbReference>
<dbReference type="GO" id="GO:0005524">
    <property type="term" value="F:ATP binding"/>
    <property type="evidence" value="ECO:0007669"/>
    <property type="project" value="UniProtKB-KW"/>
</dbReference>
<dbReference type="GeneID" id="108662920"/>
<dbReference type="InterPro" id="IPR057135">
    <property type="entry name" value="At4g27190-like_LRR"/>
</dbReference>
<dbReference type="InterPro" id="IPR042197">
    <property type="entry name" value="Apaf_helical"/>
</dbReference>
<dbReference type="SUPFAM" id="SSF52058">
    <property type="entry name" value="L domain-like"/>
    <property type="match status" value="3"/>
</dbReference>
<dbReference type="GO" id="GO:0043531">
    <property type="term" value="F:ADP binding"/>
    <property type="evidence" value="ECO:0007669"/>
    <property type="project" value="InterPro"/>
</dbReference>
<protein>
    <submittedName>
        <fullName evidence="9">Probable disease resistance protein At4g27220</fullName>
    </submittedName>
</protein>
<comment type="similarity">
    <text evidence="1">Belongs to the disease resistance NB-LRR family.</text>
</comment>
<accession>A0AB32WR97</accession>
<feature type="domain" description="NB-ARC" evidence="6">
    <location>
        <begin position="161"/>
        <end position="319"/>
    </location>
</feature>
<dbReference type="GO" id="GO:0006952">
    <property type="term" value="P:defense response"/>
    <property type="evidence" value="ECO:0007669"/>
    <property type="project" value="UniProtKB-KW"/>
</dbReference>
<dbReference type="PANTHER" id="PTHR33463:SF117">
    <property type="entry name" value="CC-NBS-LRR RESISTANCE PROTEIN"/>
    <property type="match status" value="1"/>
</dbReference>
<evidence type="ECO:0000256" key="3">
    <source>
        <dbReference type="ARBA" id="ARBA00022821"/>
    </source>
</evidence>
<dbReference type="PRINTS" id="PR00364">
    <property type="entry name" value="DISEASERSIST"/>
</dbReference>
<feature type="domain" description="Disease resistance protein At4g27190-like leucine-rich repeats" evidence="7">
    <location>
        <begin position="1313"/>
        <end position="1380"/>
    </location>
</feature>
<dbReference type="KEGG" id="tcc:108662920"/>
<dbReference type="SUPFAM" id="SSF52540">
    <property type="entry name" value="P-loop containing nucleoside triphosphate hydrolases"/>
    <property type="match status" value="1"/>
</dbReference>
<gene>
    <name evidence="9" type="primary">LOC108662920</name>
</gene>
<dbReference type="Pfam" id="PF00931">
    <property type="entry name" value="NB-ARC"/>
    <property type="match status" value="1"/>
</dbReference>
<dbReference type="FunFam" id="3.40.50.300:FF:001091">
    <property type="entry name" value="Probable disease resistance protein At1g61300"/>
    <property type="match status" value="1"/>
</dbReference>
<feature type="domain" description="Disease resistance protein At4g27190-like leucine-rich repeats" evidence="7">
    <location>
        <begin position="1150"/>
        <end position="1277"/>
    </location>
</feature>
<dbReference type="Proteomes" id="UP000694886">
    <property type="component" value="Chromosome 7"/>
</dbReference>
<evidence type="ECO:0000256" key="1">
    <source>
        <dbReference type="ARBA" id="ARBA00008894"/>
    </source>
</evidence>
<dbReference type="InterPro" id="IPR027417">
    <property type="entry name" value="P-loop_NTPase"/>
</dbReference>
<feature type="domain" description="Disease resistance protein At4g27190-like leucine-rich repeats" evidence="7">
    <location>
        <begin position="1398"/>
        <end position="1508"/>
    </location>
</feature>
<proteinExistence type="inferred from homology"/>
<organism evidence="8 9">
    <name type="scientific">Theobroma cacao</name>
    <name type="common">Cacao</name>
    <name type="synonym">Cocoa</name>
    <dbReference type="NCBI Taxonomy" id="3641"/>
    <lineage>
        <taxon>Eukaryota</taxon>
        <taxon>Viridiplantae</taxon>
        <taxon>Streptophyta</taxon>
        <taxon>Embryophyta</taxon>
        <taxon>Tracheophyta</taxon>
        <taxon>Spermatophyta</taxon>
        <taxon>Magnoliopsida</taxon>
        <taxon>eudicotyledons</taxon>
        <taxon>Gunneridae</taxon>
        <taxon>Pentapetalae</taxon>
        <taxon>rosids</taxon>
        <taxon>malvids</taxon>
        <taxon>Malvales</taxon>
        <taxon>Malvaceae</taxon>
        <taxon>Byttnerioideae</taxon>
        <taxon>Theobroma</taxon>
    </lineage>
</organism>